<dbReference type="AlphaFoldDB" id="A0AA37GZP6"/>
<dbReference type="InterPro" id="IPR052907">
    <property type="entry name" value="Beta-lactamase/esterase"/>
</dbReference>
<dbReference type="InterPro" id="IPR001466">
    <property type="entry name" value="Beta-lactam-related"/>
</dbReference>
<dbReference type="SUPFAM" id="SSF56601">
    <property type="entry name" value="beta-lactamase/transpeptidase-like"/>
    <property type="match status" value="1"/>
</dbReference>
<evidence type="ECO:0000259" key="1">
    <source>
        <dbReference type="Pfam" id="PF00144"/>
    </source>
</evidence>
<reference evidence="2 3" key="1">
    <citation type="submission" date="2021-07" db="EMBL/GenBank/DDBJ databases">
        <title>Genome data of Colletotrichum spaethianum.</title>
        <authorList>
            <person name="Utami Y.D."/>
            <person name="Hiruma K."/>
        </authorList>
    </citation>
    <scope>NUCLEOTIDE SEQUENCE [LARGE SCALE GENOMIC DNA]</scope>
    <source>
        <strain evidence="2 3">MAFF 242679</strain>
    </source>
</reference>
<dbReference type="PANTHER" id="PTHR43319">
    <property type="entry name" value="BETA-LACTAMASE-RELATED"/>
    <property type="match status" value="1"/>
</dbReference>
<dbReference type="Pfam" id="PF00144">
    <property type="entry name" value="Beta-lactamase"/>
    <property type="match status" value="1"/>
</dbReference>
<dbReference type="InterPro" id="IPR012338">
    <property type="entry name" value="Beta-lactam/transpept-like"/>
</dbReference>
<protein>
    <submittedName>
        <fullName evidence="2">Beta-lactamase domain-containing protein 2</fullName>
    </submittedName>
</protein>
<gene>
    <name evidence="2" type="ORF">ColLi_12860</name>
</gene>
<evidence type="ECO:0000313" key="3">
    <source>
        <dbReference type="Proteomes" id="UP001055172"/>
    </source>
</evidence>
<keyword evidence="3" id="KW-1185">Reference proteome</keyword>
<dbReference type="Gene3D" id="3.40.710.10">
    <property type="entry name" value="DD-peptidase/beta-lactamase superfamily"/>
    <property type="match status" value="1"/>
</dbReference>
<sequence>MAQVHGTCDPKFEQVRARLQQLIESGEEIGAAITVNIDGKNIVDLWGGYTDKEHTQPWDKDTIVSIFSLTKNVLSLAVLILVDRGVLSVTDKVSRFWPEFAANGKEDVEIRHILSHTSGVSGWESDKPLTFDDICDLDAAADKLATQAPWWEPGTASGYHSWTFGYLLAAIVRRATGSTLQEFVVEEIVKPLGADFQFGVSESDLPRTADVIAAAMPPLGPGMGPQPGSITAKSMNPPPMPLDFGNGPAWRQGNILSGSGHSSARALNRILSTVSLGGSVDGKRLLSQQTLDLIFEEQSNGVDLVVGAPLRFGVGFGLTVDDGPAAYIPKGRVCFWAGLGGSLAVMDLDRKLTITYVMNKMTMTGLGNNAAKSYVKAIYEALGDA</sequence>
<dbReference type="EMBL" id="BPPX01000047">
    <property type="protein sequence ID" value="GJC90022.1"/>
    <property type="molecule type" value="Genomic_DNA"/>
</dbReference>
<name>A0AA37GZP6_9PEZI</name>
<comment type="caution">
    <text evidence="2">The sequence shown here is derived from an EMBL/GenBank/DDBJ whole genome shotgun (WGS) entry which is preliminary data.</text>
</comment>
<dbReference type="PANTHER" id="PTHR43319:SF3">
    <property type="entry name" value="BETA-LACTAMASE-RELATED DOMAIN-CONTAINING PROTEIN"/>
    <property type="match status" value="1"/>
</dbReference>
<accession>A0AA37GZP6</accession>
<proteinExistence type="predicted"/>
<feature type="domain" description="Beta-lactamase-related" evidence="1">
    <location>
        <begin position="16"/>
        <end position="365"/>
    </location>
</feature>
<organism evidence="2 3">
    <name type="scientific">Colletotrichum liriopes</name>
    <dbReference type="NCBI Taxonomy" id="708192"/>
    <lineage>
        <taxon>Eukaryota</taxon>
        <taxon>Fungi</taxon>
        <taxon>Dikarya</taxon>
        <taxon>Ascomycota</taxon>
        <taxon>Pezizomycotina</taxon>
        <taxon>Sordariomycetes</taxon>
        <taxon>Hypocreomycetidae</taxon>
        <taxon>Glomerellales</taxon>
        <taxon>Glomerellaceae</taxon>
        <taxon>Colletotrichum</taxon>
        <taxon>Colletotrichum spaethianum species complex</taxon>
    </lineage>
</organism>
<dbReference type="Proteomes" id="UP001055172">
    <property type="component" value="Unassembled WGS sequence"/>
</dbReference>
<evidence type="ECO:0000313" key="2">
    <source>
        <dbReference type="EMBL" id="GJC90022.1"/>
    </source>
</evidence>